<dbReference type="InterPro" id="IPR006295">
    <property type="entry name" value="DNA_primase_DnaG"/>
</dbReference>
<evidence type="ECO:0000313" key="17">
    <source>
        <dbReference type="Proteomes" id="UP000248916"/>
    </source>
</evidence>
<dbReference type="InterPro" id="IPR006171">
    <property type="entry name" value="TOPRIM_dom"/>
</dbReference>
<comment type="cofactor">
    <cofactor evidence="12 13 14">
        <name>Zn(2+)</name>
        <dbReference type="ChEBI" id="CHEBI:29105"/>
    </cofactor>
    <text evidence="12 13 14">Binds 1 zinc ion per monomer.</text>
</comment>
<evidence type="ECO:0000256" key="5">
    <source>
        <dbReference type="ARBA" id="ARBA00022705"/>
    </source>
</evidence>
<comment type="subunit">
    <text evidence="12">Monomer. Interacts with DnaB.</text>
</comment>
<keyword evidence="9" id="KW-0460">Magnesium</keyword>
<dbReference type="FunFam" id="3.90.980.10:FF:000001">
    <property type="entry name" value="DNA primase"/>
    <property type="match status" value="1"/>
</dbReference>
<evidence type="ECO:0000256" key="10">
    <source>
        <dbReference type="ARBA" id="ARBA00023125"/>
    </source>
</evidence>
<dbReference type="SUPFAM" id="SSF56731">
    <property type="entry name" value="DNA primase core"/>
    <property type="match status" value="1"/>
</dbReference>
<evidence type="ECO:0000256" key="4">
    <source>
        <dbReference type="ARBA" id="ARBA00022695"/>
    </source>
</evidence>
<dbReference type="GO" id="GO:0003677">
    <property type="term" value="F:DNA binding"/>
    <property type="evidence" value="ECO:0007669"/>
    <property type="project" value="UniProtKB-KW"/>
</dbReference>
<evidence type="ECO:0000256" key="8">
    <source>
        <dbReference type="ARBA" id="ARBA00022833"/>
    </source>
</evidence>
<dbReference type="EC" id="2.7.7.101" evidence="12"/>
<keyword evidence="6 12" id="KW-0479">Metal-binding</keyword>
<dbReference type="GO" id="GO:0000428">
    <property type="term" value="C:DNA-directed RNA polymerase complex"/>
    <property type="evidence" value="ECO:0007669"/>
    <property type="project" value="UniProtKB-KW"/>
</dbReference>
<keyword evidence="17" id="KW-1185">Reference proteome</keyword>
<proteinExistence type="inferred from homology"/>
<keyword evidence="10 12" id="KW-0238">DNA-binding</keyword>
<reference evidence="16 17" key="1">
    <citation type="submission" date="2018-06" db="EMBL/GenBank/DDBJ databases">
        <title>Genomic Encyclopedia of Archaeal and Bacterial Type Strains, Phase II (KMG-II): from individual species to whole genera.</title>
        <authorList>
            <person name="Goeker M."/>
        </authorList>
    </citation>
    <scope>NUCLEOTIDE SEQUENCE [LARGE SCALE GENOMIC DNA]</scope>
    <source>
        <strain evidence="16 17">DSM 22009</strain>
    </source>
</reference>
<dbReference type="GO" id="GO:1990077">
    <property type="term" value="C:primosome complex"/>
    <property type="evidence" value="ECO:0007669"/>
    <property type="project" value="UniProtKB-KW"/>
</dbReference>
<dbReference type="FunFam" id="3.40.1360.10:FF:000002">
    <property type="entry name" value="DNA primase"/>
    <property type="match status" value="1"/>
</dbReference>
<dbReference type="InterPro" id="IPR034151">
    <property type="entry name" value="TOPRIM_DnaG_bac"/>
</dbReference>
<evidence type="ECO:0000256" key="1">
    <source>
        <dbReference type="ARBA" id="ARBA00022478"/>
    </source>
</evidence>
<dbReference type="Gene3D" id="3.40.1360.10">
    <property type="match status" value="1"/>
</dbReference>
<comment type="domain">
    <text evidence="12">Contains an N-terminal zinc-binding domain, a central core domain that contains the primase activity, and a C-terminal DnaB-binding domain.</text>
</comment>
<dbReference type="GO" id="GO:0005737">
    <property type="term" value="C:cytoplasm"/>
    <property type="evidence" value="ECO:0007669"/>
    <property type="project" value="TreeGrafter"/>
</dbReference>
<evidence type="ECO:0000256" key="11">
    <source>
        <dbReference type="ARBA" id="ARBA00023163"/>
    </source>
</evidence>
<name>A0A2W7N205_9RHOB</name>
<evidence type="ECO:0000256" key="9">
    <source>
        <dbReference type="ARBA" id="ARBA00022842"/>
    </source>
</evidence>
<dbReference type="Pfam" id="PF08275">
    <property type="entry name" value="DNAG_N"/>
    <property type="match status" value="1"/>
</dbReference>
<comment type="function">
    <text evidence="12 13">RNA polymerase that catalyzes the synthesis of short RNA molecules used as primers for DNA polymerase during DNA replication.</text>
</comment>
<dbReference type="GO" id="GO:0003899">
    <property type="term" value="F:DNA-directed RNA polymerase activity"/>
    <property type="evidence" value="ECO:0007669"/>
    <property type="project" value="UniProtKB-UniRule"/>
</dbReference>
<keyword evidence="8 12" id="KW-0862">Zinc</keyword>
<dbReference type="RefSeq" id="WP_111538146.1">
    <property type="nucleotide sequence ID" value="NZ_QKZL01000016.1"/>
</dbReference>
<dbReference type="SMART" id="SM00493">
    <property type="entry name" value="TOPRIM"/>
    <property type="match status" value="1"/>
</dbReference>
<accession>A0A2W7N205</accession>
<dbReference type="InterPro" id="IPR002694">
    <property type="entry name" value="Znf_CHC2"/>
</dbReference>
<dbReference type="InterPro" id="IPR013264">
    <property type="entry name" value="DNAG_N"/>
</dbReference>
<evidence type="ECO:0000256" key="6">
    <source>
        <dbReference type="ARBA" id="ARBA00022723"/>
    </source>
</evidence>
<dbReference type="Gene3D" id="3.90.980.10">
    <property type="entry name" value="DNA primase, catalytic core, N-terminal domain"/>
    <property type="match status" value="1"/>
</dbReference>
<dbReference type="EMBL" id="QKZL01000016">
    <property type="protein sequence ID" value="PZX13723.1"/>
    <property type="molecule type" value="Genomic_DNA"/>
</dbReference>
<dbReference type="NCBIfam" id="TIGR01391">
    <property type="entry name" value="dnaG"/>
    <property type="match status" value="1"/>
</dbReference>
<dbReference type="GO" id="GO:0006269">
    <property type="term" value="P:DNA replication, synthesis of primer"/>
    <property type="evidence" value="ECO:0007669"/>
    <property type="project" value="UniProtKB-UniRule"/>
</dbReference>
<keyword evidence="5 12" id="KW-0235">DNA replication</keyword>
<protein>
    <recommendedName>
        <fullName evidence="12 13">DNA primase</fullName>
        <ecNumber evidence="12">2.7.7.101</ecNumber>
    </recommendedName>
</protein>
<feature type="domain" description="Toprim" evidence="15">
    <location>
        <begin position="262"/>
        <end position="343"/>
    </location>
</feature>
<dbReference type="Gene3D" id="3.90.580.10">
    <property type="entry name" value="Zinc finger, CHC2-type domain"/>
    <property type="match status" value="1"/>
</dbReference>
<evidence type="ECO:0000256" key="2">
    <source>
        <dbReference type="ARBA" id="ARBA00022515"/>
    </source>
</evidence>
<keyword evidence="11 12" id="KW-0804">Transcription</keyword>
<evidence type="ECO:0000256" key="13">
    <source>
        <dbReference type="PIRNR" id="PIRNR002811"/>
    </source>
</evidence>
<keyword evidence="3 12" id="KW-0808">Transferase</keyword>
<comment type="catalytic activity">
    <reaction evidence="12">
        <text>ssDNA + n NTP = ssDNA/pppN(pN)n-1 hybrid + (n-1) diphosphate.</text>
        <dbReference type="EC" id="2.7.7.101"/>
    </reaction>
</comment>
<dbReference type="PANTHER" id="PTHR30313:SF2">
    <property type="entry name" value="DNA PRIMASE"/>
    <property type="match status" value="1"/>
</dbReference>
<dbReference type="InterPro" id="IPR050219">
    <property type="entry name" value="DnaG_primase"/>
</dbReference>
<dbReference type="PANTHER" id="PTHR30313">
    <property type="entry name" value="DNA PRIMASE"/>
    <property type="match status" value="1"/>
</dbReference>
<evidence type="ECO:0000259" key="15">
    <source>
        <dbReference type="PROSITE" id="PS50880"/>
    </source>
</evidence>
<keyword evidence="4 12" id="KW-0548">Nucleotidyltransferase</keyword>
<dbReference type="Pfam" id="PF13155">
    <property type="entry name" value="Toprim_2"/>
    <property type="match status" value="1"/>
</dbReference>
<comment type="similarity">
    <text evidence="12 13">Belongs to the DnaG primase family.</text>
</comment>
<dbReference type="OrthoDB" id="9803773at2"/>
<evidence type="ECO:0000256" key="12">
    <source>
        <dbReference type="HAMAP-Rule" id="MF_00974"/>
    </source>
</evidence>
<dbReference type="InterPro" id="IPR037068">
    <property type="entry name" value="DNA_primase_core_N_sf"/>
</dbReference>
<keyword evidence="7 12" id="KW-0863">Zinc-finger</keyword>
<dbReference type="SUPFAM" id="SSF57783">
    <property type="entry name" value="Zinc beta-ribbon"/>
    <property type="match status" value="1"/>
</dbReference>
<evidence type="ECO:0000313" key="16">
    <source>
        <dbReference type="EMBL" id="PZX13723.1"/>
    </source>
</evidence>
<dbReference type="PIRSF" id="PIRSF002811">
    <property type="entry name" value="DnaG"/>
    <property type="match status" value="1"/>
</dbReference>
<dbReference type="Pfam" id="PF01807">
    <property type="entry name" value="Zn_ribbon_DnaG"/>
    <property type="match status" value="1"/>
</dbReference>
<dbReference type="Proteomes" id="UP000248916">
    <property type="component" value="Unassembled WGS sequence"/>
</dbReference>
<sequence length="647" mass="70682">MSLPPGFLDELRTRLSLVQVVGRKVSWDTRKSNQGRGDMWAPCPFHQEKTASFHVDDRKGFYYCFGCHEKGDAINFVMATENVSFIEAVKMLAEESGLAMPQDDPQARQTADRRTRLTEVLEEAAAFFALRLRSGAGAEACAYLERRGLDRAAQGRWGLGFAPAGWQGLMDHLTGKGIATDLIVAAGLARTSDRGRAPYDVFRNRVMFPIRDARGRLIAFGGRAMDPDDTAKYLNSPETELFDKGRSLYNHEAARKSANQEKPFVVAEGYMDVIALSEAGFTASVAPLGTAITEEQLRLLWSLHPEPIVALDGDAAGQRAAMRLLDLALPMLEAGRSLRFCLLPDGQDPDDLLRAKGRQALANLLANAVPMVDLLWQREVARHPVDSPERRAALDRALREAVGRISDQAIRRHYGAAIRDRLWHLYNPRRTGRGRAARTPVVNAAPATRNSALASGGATVEHHLREAVVLALLLRYPILLERFEEALVRTEFDLPHHARIAEAILANAGAPAEAVRDRVAASLGPETLENVLSARHLTVVPAMRGNDPASAGLCLAEELAKLAARRGAERELIEAIEDFDAGADESLTYRLTSAIQEMHRASNVAGSADTEWEVAPNGVRLDRDQVSAARSLFDSLLGPSGPGKAGK</sequence>
<evidence type="ECO:0000256" key="14">
    <source>
        <dbReference type="PIRSR" id="PIRSR002811-1"/>
    </source>
</evidence>
<dbReference type="HAMAP" id="MF_00974">
    <property type="entry name" value="DNA_primase_DnaG"/>
    <property type="match status" value="1"/>
</dbReference>
<evidence type="ECO:0000256" key="7">
    <source>
        <dbReference type="ARBA" id="ARBA00022771"/>
    </source>
</evidence>
<dbReference type="PROSITE" id="PS50880">
    <property type="entry name" value="TOPRIM"/>
    <property type="match status" value="1"/>
</dbReference>
<comment type="caution">
    <text evidence="16">The sequence shown here is derived from an EMBL/GenBank/DDBJ whole genome shotgun (WGS) entry which is preliminary data.</text>
</comment>
<dbReference type="AlphaFoldDB" id="A0A2W7N205"/>
<gene>
    <name evidence="12" type="primary">dnaG</name>
    <name evidence="16" type="ORF">LX81_03056</name>
</gene>
<feature type="zinc finger region" description="CHC2-type" evidence="12 14">
    <location>
        <begin position="43"/>
        <end position="67"/>
    </location>
</feature>
<dbReference type="InterPro" id="IPR036977">
    <property type="entry name" value="DNA_primase_Znf_CHC2"/>
</dbReference>
<organism evidence="16 17">
    <name type="scientific">Palleronia aestuarii</name>
    <dbReference type="NCBI Taxonomy" id="568105"/>
    <lineage>
        <taxon>Bacteria</taxon>
        <taxon>Pseudomonadati</taxon>
        <taxon>Pseudomonadota</taxon>
        <taxon>Alphaproteobacteria</taxon>
        <taxon>Rhodobacterales</taxon>
        <taxon>Roseobacteraceae</taxon>
        <taxon>Palleronia</taxon>
    </lineage>
</organism>
<dbReference type="InterPro" id="IPR030846">
    <property type="entry name" value="DnaG_bac"/>
</dbReference>
<keyword evidence="2 12" id="KW-0639">Primosome</keyword>
<dbReference type="SMART" id="SM00400">
    <property type="entry name" value="ZnF_CHCC"/>
    <property type="match status" value="1"/>
</dbReference>
<evidence type="ECO:0000256" key="3">
    <source>
        <dbReference type="ARBA" id="ARBA00022679"/>
    </source>
</evidence>
<dbReference type="CDD" id="cd03364">
    <property type="entry name" value="TOPRIM_DnaG_primases"/>
    <property type="match status" value="1"/>
</dbReference>
<keyword evidence="1 12" id="KW-0240">DNA-directed RNA polymerase</keyword>
<dbReference type="GO" id="GO:0008270">
    <property type="term" value="F:zinc ion binding"/>
    <property type="evidence" value="ECO:0007669"/>
    <property type="project" value="UniProtKB-UniRule"/>
</dbReference>